<dbReference type="Proteomes" id="UP000824469">
    <property type="component" value="Unassembled WGS sequence"/>
</dbReference>
<dbReference type="AlphaFoldDB" id="A0AA38CG26"/>
<protein>
    <recommendedName>
        <fullName evidence="4">LRR receptor-like serine/threonine-protein kinase</fullName>
    </recommendedName>
</protein>
<gene>
    <name evidence="2" type="ORF">KI387_012279</name>
</gene>
<name>A0AA38CG26_TAXCH</name>
<keyword evidence="3" id="KW-1185">Reference proteome</keyword>
<proteinExistence type="predicted"/>
<dbReference type="EMBL" id="JAHRHJ020000009">
    <property type="protein sequence ID" value="KAH9300696.1"/>
    <property type="molecule type" value="Genomic_DNA"/>
</dbReference>
<reference evidence="2 3" key="1">
    <citation type="journal article" date="2021" name="Nat. Plants">
        <title>The Taxus genome provides insights into paclitaxel biosynthesis.</title>
        <authorList>
            <person name="Xiong X."/>
            <person name="Gou J."/>
            <person name="Liao Q."/>
            <person name="Li Y."/>
            <person name="Zhou Q."/>
            <person name="Bi G."/>
            <person name="Li C."/>
            <person name="Du R."/>
            <person name="Wang X."/>
            <person name="Sun T."/>
            <person name="Guo L."/>
            <person name="Liang H."/>
            <person name="Lu P."/>
            <person name="Wu Y."/>
            <person name="Zhang Z."/>
            <person name="Ro D.K."/>
            <person name="Shang Y."/>
            <person name="Huang S."/>
            <person name="Yan J."/>
        </authorList>
    </citation>
    <scope>NUCLEOTIDE SEQUENCE [LARGE SCALE GENOMIC DNA]</scope>
    <source>
        <strain evidence="2">Ta-2019</strain>
    </source>
</reference>
<evidence type="ECO:0000256" key="1">
    <source>
        <dbReference type="SAM" id="Phobius"/>
    </source>
</evidence>
<feature type="transmembrane region" description="Helical" evidence="1">
    <location>
        <begin position="19"/>
        <end position="41"/>
    </location>
</feature>
<keyword evidence="1" id="KW-0472">Membrane</keyword>
<comment type="caution">
    <text evidence="2">The sequence shown here is derived from an EMBL/GenBank/DDBJ whole genome shotgun (WGS) entry which is preliminary data.</text>
</comment>
<dbReference type="OMA" id="HKATNDF"/>
<organism evidence="2 3">
    <name type="scientific">Taxus chinensis</name>
    <name type="common">Chinese yew</name>
    <name type="synonym">Taxus wallichiana var. chinensis</name>
    <dbReference type="NCBI Taxonomy" id="29808"/>
    <lineage>
        <taxon>Eukaryota</taxon>
        <taxon>Viridiplantae</taxon>
        <taxon>Streptophyta</taxon>
        <taxon>Embryophyta</taxon>
        <taxon>Tracheophyta</taxon>
        <taxon>Spermatophyta</taxon>
        <taxon>Pinopsida</taxon>
        <taxon>Pinidae</taxon>
        <taxon>Conifers II</taxon>
        <taxon>Cupressales</taxon>
        <taxon>Taxaceae</taxon>
        <taxon>Taxus</taxon>
    </lineage>
</organism>
<keyword evidence="1" id="KW-0812">Transmembrane</keyword>
<keyword evidence="1" id="KW-1133">Transmembrane helix</keyword>
<evidence type="ECO:0000313" key="3">
    <source>
        <dbReference type="Proteomes" id="UP000824469"/>
    </source>
</evidence>
<feature type="non-terminal residue" evidence="2">
    <location>
        <position position="1"/>
    </location>
</feature>
<accession>A0AA38CG26</accession>
<sequence length="102" mass="10872">VPICTDPDGCGGSNGRGTLIGGIVVGACVVFIIAILVVVFYRRKRLQIEIQARLARERAEILAVKSGGKLANLFTIKEIHKATNDFAGDRLLGVGGFGEVYK</sequence>
<evidence type="ECO:0000313" key="2">
    <source>
        <dbReference type="EMBL" id="KAH9300696.1"/>
    </source>
</evidence>
<dbReference type="Gene3D" id="3.30.200.20">
    <property type="entry name" value="Phosphorylase Kinase, domain 1"/>
    <property type="match status" value="1"/>
</dbReference>
<evidence type="ECO:0008006" key="4">
    <source>
        <dbReference type="Google" id="ProtNLM"/>
    </source>
</evidence>
<dbReference type="CDD" id="cd12087">
    <property type="entry name" value="TM_EGFR-like"/>
    <property type="match status" value="1"/>
</dbReference>